<evidence type="ECO:0000313" key="2">
    <source>
        <dbReference type="EMBL" id="KAJ8413393.1"/>
    </source>
</evidence>
<accession>A0AAD7T2Y2</accession>
<evidence type="ECO:0000256" key="1">
    <source>
        <dbReference type="SAM" id="MobiDB-lite"/>
    </source>
</evidence>
<keyword evidence="3" id="KW-1185">Reference proteome</keyword>
<reference evidence="2" key="1">
    <citation type="journal article" date="2023" name="Science">
        <title>Genome structures resolve the early diversification of teleost fishes.</title>
        <authorList>
            <person name="Parey E."/>
            <person name="Louis A."/>
            <person name="Montfort J."/>
            <person name="Bouchez O."/>
            <person name="Roques C."/>
            <person name="Iampietro C."/>
            <person name="Lluch J."/>
            <person name="Castinel A."/>
            <person name="Donnadieu C."/>
            <person name="Desvignes T."/>
            <person name="Floi Bucao C."/>
            <person name="Jouanno E."/>
            <person name="Wen M."/>
            <person name="Mejri S."/>
            <person name="Dirks R."/>
            <person name="Jansen H."/>
            <person name="Henkel C."/>
            <person name="Chen W.J."/>
            <person name="Zahm M."/>
            <person name="Cabau C."/>
            <person name="Klopp C."/>
            <person name="Thompson A.W."/>
            <person name="Robinson-Rechavi M."/>
            <person name="Braasch I."/>
            <person name="Lecointre G."/>
            <person name="Bobe J."/>
            <person name="Postlethwait J.H."/>
            <person name="Berthelot C."/>
            <person name="Roest Crollius H."/>
            <person name="Guiguen Y."/>
        </authorList>
    </citation>
    <scope>NUCLEOTIDE SEQUENCE</scope>
    <source>
        <strain evidence="2">NC1722</strain>
    </source>
</reference>
<gene>
    <name evidence="2" type="ORF">AAFF_G00093890</name>
</gene>
<dbReference type="EMBL" id="JAINUG010000016">
    <property type="protein sequence ID" value="KAJ8413393.1"/>
    <property type="molecule type" value="Genomic_DNA"/>
</dbReference>
<feature type="compositionally biased region" description="Polar residues" evidence="1">
    <location>
        <begin position="117"/>
        <end position="129"/>
    </location>
</feature>
<protein>
    <submittedName>
        <fullName evidence="2">Uncharacterized protein</fullName>
    </submittedName>
</protein>
<feature type="compositionally biased region" description="Basic and acidic residues" evidence="1">
    <location>
        <begin position="71"/>
        <end position="82"/>
    </location>
</feature>
<organism evidence="2 3">
    <name type="scientific">Aldrovandia affinis</name>
    <dbReference type="NCBI Taxonomy" id="143900"/>
    <lineage>
        <taxon>Eukaryota</taxon>
        <taxon>Metazoa</taxon>
        <taxon>Chordata</taxon>
        <taxon>Craniata</taxon>
        <taxon>Vertebrata</taxon>
        <taxon>Euteleostomi</taxon>
        <taxon>Actinopterygii</taxon>
        <taxon>Neopterygii</taxon>
        <taxon>Teleostei</taxon>
        <taxon>Notacanthiformes</taxon>
        <taxon>Halosauridae</taxon>
        <taxon>Aldrovandia</taxon>
    </lineage>
</organism>
<evidence type="ECO:0000313" key="3">
    <source>
        <dbReference type="Proteomes" id="UP001221898"/>
    </source>
</evidence>
<feature type="region of interest" description="Disordered" evidence="1">
    <location>
        <begin position="1"/>
        <end position="139"/>
    </location>
</feature>
<name>A0AAD7T2Y2_9TELE</name>
<sequence>MHDRVRQNLQAGAVGFDASPKPDEQRSGPHGLFPPLHWRGQPPPSPVSQRSASPRDELTSAPAPGSPGEPAEERGRNVEERIAFPSSKTTGRALPTGGAKELNFSPSARSAGRGPFHSTSSLLNLSSRATAGRPHFLYR</sequence>
<proteinExistence type="predicted"/>
<dbReference type="Proteomes" id="UP001221898">
    <property type="component" value="Unassembled WGS sequence"/>
</dbReference>
<feature type="compositionally biased region" description="Low complexity" evidence="1">
    <location>
        <begin position="60"/>
        <end position="69"/>
    </location>
</feature>
<comment type="caution">
    <text evidence="2">The sequence shown here is derived from an EMBL/GenBank/DDBJ whole genome shotgun (WGS) entry which is preliminary data.</text>
</comment>
<dbReference type="AlphaFoldDB" id="A0AAD7T2Y2"/>